<evidence type="ECO:0000313" key="5">
    <source>
        <dbReference type="WBParaSite" id="ASIM_0001386201-mRNA-1"/>
    </source>
</evidence>
<evidence type="ECO:0000313" key="4">
    <source>
        <dbReference type="Proteomes" id="UP000267096"/>
    </source>
</evidence>
<reference evidence="5" key="1">
    <citation type="submission" date="2017-02" db="UniProtKB">
        <authorList>
            <consortium name="WormBaseParasite"/>
        </authorList>
    </citation>
    <scope>IDENTIFICATION</scope>
</reference>
<dbReference type="EMBL" id="UYRR01031355">
    <property type="protein sequence ID" value="VDK49358.1"/>
    <property type="molecule type" value="Genomic_DNA"/>
</dbReference>
<dbReference type="Proteomes" id="UP000267096">
    <property type="component" value="Unassembled WGS sequence"/>
</dbReference>
<protein>
    <submittedName>
        <fullName evidence="5">Lipase_3 domain-containing protein</fullName>
    </submittedName>
</protein>
<dbReference type="PANTHER" id="PTHR45908">
    <property type="entry name" value="PROTEIN CBG11750-RELATED"/>
    <property type="match status" value="1"/>
</dbReference>
<feature type="chain" id="PRO_5043121119" evidence="1">
    <location>
        <begin position="34"/>
        <end position="344"/>
    </location>
</feature>
<feature type="domain" description="Fungal lipase-type" evidence="2">
    <location>
        <begin position="175"/>
        <end position="280"/>
    </location>
</feature>
<evidence type="ECO:0000313" key="3">
    <source>
        <dbReference type="EMBL" id="VDK49358.1"/>
    </source>
</evidence>
<reference evidence="3 4" key="2">
    <citation type="submission" date="2018-11" db="EMBL/GenBank/DDBJ databases">
        <authorList>
            <consortium name="Pathogen Informatics"/>
        </authorList>
    </citation>
    <scope>NUCLEOTIDE SEQUENCE [LARGE SCALE GENOMIC DNA]</scope>
</reference>
<dbReference type="InterPro" id="IPR029058">
    <property type="entry name" value="AB_hydrolase_fold"/>
</dbReference>
<keyword evidence="1" id="KW-0732">Signal</keyword>
<dbReference type="PANTHER" id="PTHR45908:SF11">
    <property type="entry name" value="FUNGAL LIPASE-LIKE DOMAIN-CONTAINING PROTEIN"/>
    <property type="match status" value="1"/>
</dbReference>
<dbReference type="InterPro" id="IPR002921">
    <property type="entry name" value="Fungal_lipase-type"/>
</dbReference>
<keyword evidence="4" id="KW-1185">Reference proteome</keyword>
<dbReference type="GO" id="GO:0006629">
    <property type="term" value="P:lipid metabolic process"/>
    <property type="evidence" value="ECO:0007669"/>
    <property type="project" value="InterPro"/>
</dbReference>
<dbReference type="WBParaSite" id="ASIM_0001386201-mRNA-1">
    <property type="protein sequence ID" value="ASIM_0001386201-mRNA-1"/>
    <property type="gene ID" value="ASIM_0001386201"/>
</dbReference>
<dbReference type="CDD" id="cd00519">
    <property type="entry name" value="Lipase_3"/>
    <property type="match status" value="1"/>
</dbReference>
<evidence type="ECO:0000259" key="2">
    <source>
        <dbReference type="Pfam" id="PF01764"/>
    </source>
</evidence>
<proteinExistence type="predicted"/>
<accession>A0A0M3JZD8</accession>
<dbReference type="Gene3D" id="3.40.50.1820">
    <property type="entry name" value="alpha/beta hydrolase"/>
    <property type="match status" value="1"/>
</dbReference>
<sequence length="344" mass="38821">MESKGEYTTKSYNLKTLFVILVAAAMMNKATEANKDCDELEICQECTQLNACRWCASWNKCVSDEWYSCFLGTKVSNPNNCPLAVHKGDAYSDEFARTKMLAISAAAYWEAPQACLTNQVDSTAKVITLINPDSFIILQVIRQVTCPCDASNTTFCSAFTALSPENNAIILGFRCVSKYFFDAFNSVWSNGILESFFELTTANPDYELWISGHSLGAAMASIASNVIAVQHLHQPESIKLVTFGQPRVGDQQYVDVHDEMILYSYRVVHARDLVAHLPPLDYRDYRHHRYQVWYDNDMAPGKPYKVCLAPDYGCSDSKLLDDSLEDHLYYFQKEVGQWGRNGCQ</sequence>
<dbReference type="SUPFAM" id="SSF53474">
    <property type="entry name" value="alpha/beta-Hydrolases"/>
    <property type="match status" value="1"/>
</dbReference>
<dbReference type="AlphaFoldDB" id="A0A0M3JZD8"/>
<feature type="signal peptide" evidence="1">
    <location>
        <begin position="1"/>
        <end position="33"/>
    </location>
</feature>
<organism evidence="5">
    <name type="scientific">Anisakis simplex</name>
    <name type="common">Herring worm</name>
    <dbReference type="NCBI Taxonomy" id="6269"/>
    <lineage>
        <taxon>Eukaryota</taxon>
        <taxon>Metazoa</taxon>
        <taxon>Ecdysozoa</taxon>
        <taxon>Nematoda</taxon>
        <taxon>Chromadorea</taxon>
        <taxon>Rhabditida</taxon>
        <taxon>Spirurina</taxon>
        <taxon>Ascaridomorpha</taxon>
        <taxon>Ascaridoidea</taxon>
        <taxon>Anisakidae</taxon>
        <taxon>Anisakis</taxon>
        <taxon>Anisakis simplex complex</taxon>
    </lineage>
</organism>
<evidence type="ECO:0000256" key="1">
    <source>
        <dbReference type="SAM" id="SignalP"/>
    </source>
</evidence>
<gene>
    <name evidence="3" type="ORF">ASIM_LOCUS13290</name>
</gene>
<dbReference type="Pfam" id="PF01764">
    <property type="entry name" value="Lipase_3"/>
    <property type="match status" value="1"/>
</dbReference>
<name>A0A0M3JZD8_ANISI</name>
<dbReference type="OrthoDB" id="426718at2759"/>